<reference evidence="1" key="1">
    <citation type="submission" date="2022-09" db="EMBL/GenBank/DDBJ databases">
        <title>Intensive care unit water sources are persistently colonized with multi-drug resistant bacteria and are the site of extensive horizontal gene transfer of antibiotic resistance genes.</title>
        <authorList>
            <person name="Diorio-Toth L."/>
        </authorList>
    </citation>
    <scope>NUCLEOTIDE SEQUENCE</scope>
    <source>
        <strain evidence="1">GD03851</strain>
    </source>
</reference>
<organism evidence="1 2">
    <name type="scientific">Acinetobacter johnsonii</name>
    <dbReference type="NCBI Taxonomy" id="40214"/>
    <lineage>
        <taxon>Bacteria</taxon>
        <taxon>Pseudomonadati</taxon>
        <taxon>Pseudomonadota</taxon>
        <taxon>Gammaproteobacteria</taxon>
        <taxon>Moraxellales</taxon>
        <taxon>Moraxellaceae</taxon>
        <taxon>Acinetobacter</taxon>
    </lineage>
</organism>
<evidence type="ECO:0000313" key="1">
    <source>
        <dbReference type="EMBL" id="MDH0656772.1"/>
    </source>
</evidence>
<gene>
    <name evidence="1" type="ORF">N5D11_11700</name>
</gene>
<dbReference type="AlphaFoldDB" id="A0AA42LEA6"/>
<sequence length="101" mass="11875">MMLKHCPYCQSTRVHRMFISYPEESQSHLNPQSLFTSAFGLRTQVLKQLCKRPPFSPWLLGLAEILMKGMYLYWIETQRVHSDSGIAIGFYCEQCQRSFNH</sequence>
<dbReference type="Proteomes" id="UP001161099">
    <property type="component" value="Unassembled WGS sequence"/>
</dbReference>
<name>A0AA42LEA6_ACIJO</name>
<comment type="caution">
    <text evidence="1">The sequence shown here is derived from an EMBL/GenBank/DDBJ whole genome shotgun (WGS) entry which is preliminary data.</text>
</comment>
<proteinExistence type="predicted"/>
<dbReference type="EMBL" id="JAOCDR010000028">
    <property type="protein sequence ID" value="MDH0656772.1"/>
    <property type="molecule type" value="Genomic_DNA"/>
</dbReference>
<accession>A0AA42LEA6</accession>
<dbReference type="RefSeq" id="WP_279698723.1">
    <property type="nucleotide sequence ID" value="NZ_JAOCDR010000028.1"/>
</dbReference>
<protein>
    <submittedName>
        <fullName evidence="1">Uncharacterized protein</fullName>
    </submittedName>
</protein>
<evidence type="ECO:0000313" key="2">
    <source>
        <dbReference type="Proteomes" id="UP001161099"/>
    </source>
</evidence>